<protein>
    <submittedName>
        <fullName evidence="11">Cytochrome c oxidase subunit IV family</fullName>
    </submittedName>
</protein>
<dbReference type="GO" id="GO:0005743">
    <property type="term" value="C:mitochondrial inner membrane"/>
    <property type="evidence" value="ECO:0007669"/>
    <property type="project" value="UniProtKB-SubCell"/>
</dbReference>
<name>A0A550C8Y8_9AGAR</name>
<evidence type="ECO:0000256" key="6">
    <source>
        <dbReference type="ARBA" id="ARBA00022989"/>
    </source>
</evidence>
<dbReference type="GO" id="GO:0006123">
    <property type="term" value="P:mitochondrial electron transport, cytochrome c to oxygen"/>
    <property type="evidence" value="ECO:0007669"/>
    <property type="project" value="InterPro"/>
</dbReference>
<keyword evidence="3" id="KW-0812">Transmembrane</keyword>
<evidence type="ECO:0000256" key="10">
    <source>
        <dbReference type="SAM" id="MobiDB-lite"/>
    </source>
</evidence>
<proteinExistence type="inferred from homology"/>
<evidence type="ECO:0000256" key="1">
    <source>
        <dbReference type="ARBA" id="ARBA00004434"/>
    </source>
</evidence>
<comment type="subcellular location">
    <subcellularLocation>
        <location evidence="1">Mitochondrion inner membrane</location>
        <topology evidence="1">Single-pass membrane protein</topology>
    </subcellularLocation>
</comment>
<evidence type="ECO:0000313" key="12">
    <source>
        <dbReference type="Proteomes" id="UP000320762"/>
    </source>
</evidence>
<keyword evidence="4" id="KW-0999">Mitochondrion inner membrane</keyword>
<keyword evidence="6" id="KW-1133">Transmembrane helix</keyword>
<comment type="similarity">
    <text evidence="2">Belongs to the cytochrome c oxidase IV family.</text>
</comment>
<feature type="region of interest" description="Disordered" evidence="10">
    <location>
        <begin position="116"/>
        <end position="140"/>
    </location>
</feature>
<organism evidence="11 12">
    <name type="scientific">Schizophyllum amplum</name>
    <dbReference type="NCBI Taxonomy" id="97359"/>
    <lineage>
        <taxon>Eukaryota</taxon>
        <taxon>Fungi</taxon>
        <taxon>Dikarya</taxon>
        <taxon>Basidiomycota</taxon>
        <taxon>Agaricomycotina</taxon>
        <taxon>Agaricomycetes</taxon>
        <taxon>Agaricomycetidae</taxon>
        <taxon>Agaricales</taxon>
        <taxon>Schizophyllaceae</taxon>
        <taxon>Schizophyllum</taxon>
    </lineage>
</organism>
<evidence type="ECO:0000256" key="8">
    <source>
        <dbReference type="ARBA" id="ARBA00023128"/>
    </source>
</evidence>
<dbReference type="PANTHER" id="PTHR10707">
    <property type="entry name" value="CYTOCHROME C OXIDASE SUBUNIT IV"/>
    <property type="match status" value="1"/>
</dbReference>
<keyword evidence="8" id="KW-0496">Mitochondrion</keyword>
<dbReference type="SUPFAM" id="SSF81406">
    <property type="entry name" value="Mitochondrial cytochrome c oxidase subunit IV"/>
    <property type="match status" value="1"/>
</dbReference>
<accession>A0A550C8Y8</accession>
<keyword evidence="5" id="KW-0809">Transit peptide</keyword>
<dbReference type="STRING" id="97359.A0A550C8Y8"/>
<gene>
    <name evidence="11" type="ORF">BD626DRAFT_570902</name>
</gene>
<keyword evidence="9" id="KW-0472">Membrane</keyword>
<evidence type="ECO:0000256" key="9">
    <source>
        <dbReference type="ARBA" id="ARBA00023136"/>
    </source>
</evidence>
<keyword evidence="7" id="KW-0560">Oxidoreductase</keyword>
<dbReference type="InterPro" id="IPR004203">
    <property type="entry name" value="Cyt_c_oxidase_su4_fam"/>
</dbReference>
<evidence type="ECO:0000256" key="7">
    <source>
        <dbReference type="ARBA" id="ARBA00023002"/>
    </source>
</evidence>
<dbReference type="Pfam" id="PF02936">
    <property type="entry name" value="COX4"/>
    <property type="match status" value="2"/>
</dbReference>
<dbReference type="GO" id="GO:0045277">
    <property type="term" value="C:respiratory chain complex IV"/>
    <property type="evidence" value="ECO:0007669"/>
    <property type="project" value="InterPro"/>
</dbReference>
<dbReference type="OrthoDB" id="186013at2759"/>
<reference evidence="11 12" key="1">
    <citation type="journal article" date="2019" name="New Phytol.">
        <title>Comparative genomics reveals unique wood-decay strategies and fruiting body development in the Schizophyllaceae.</title>
        <authorList>
            <person name="Almasi E."/>
            <person name="Sahu N."/>
            <person name="Krizsan K."/>
            <person name="Balint B."/>
            <person name="Kovacs G.M."/>
            <person name="Kiss B."/>
            <person name="Cseklye J."/>
            <person name="Drula E."/>
            <person name="Henrissat B."/>
            <person name="Nagy I."/>
            <person name="Chovatia M."/>
            <person name="Adam C."/>
            <person name="LaButti K."/>
            <person name="Lipzen A."/>
            <person name="Riley R."/>
            <person name="Grigoriev I.V."/>
            <person name="Nagy L.G."/>
        </authorList>
    </citation>
    <scope>NUCLEOTIDE SEQUENCE [LARGE SCALE GENOMIC DNA]</scope>
    <source>
        <strain evidence="11 12">NL-1724</strain>
    </source>
</reference>
<sequence length="166" mass="18009">MHAAAAIRLARQTAARAPVRRALATAATAHADVSPSTSASTKASVIPLSNIEAQWEKMPEQDKVAVHAQLAELQKKDWKTLSIDEQKAAYYIAFGPARTPQAGLCAWGPVEDLPRVHRRAPEPPKTMTTEWQEAETERAKEQKINPITGIASEGYSGKGFVSLPSK</sequence>
<evidence type="ECO:0000256" key="5">
    <source>
        <dbReference type="ARBA" id="ARBA00022946"/>
    </source>
</evidence>
<dbReference type="InterPro" id="IPR036639">
    <property type="entry name" value="Cyt_c_oxidase_su4_sf"/>
</dbReference>
<evidence type="ECO:0000256" key="2">
    <source>
        <dbReference type="ARBA" id="ARBA00008135"/>
    </source>
</evidence>
<evidence type="ECO:0000313" key="11">
    <source>
        <dbReference type="EMBL" id="TRM61245.1"/>
    </source>
</evidence>
<evidence type="ECO:0000256" key="3">
    <source>
        <dbReference type="ARBA" id="ARBA00022692"/>
    </source>
</evidence>
<keyword evidence="12" id="KW-1185">Reference proteome</keyword>
<comment type="caution">
    <text evidence="11">The sequence shown here is derived from an EMBL/GenBank/DDBJ whole genome shotgun (WGS) entry which is preliminary data.</text>
</comment>
<evidence type="ECO:0000256" key="4">
    <source>
        <dbReference type="ARBA" id="ARBA00022792"/>
    </source>
</evidence>
<dbReference type="AlphaFoldDB" id="A0A550C8Y8"/>
<dbReference type="PANTHER" id="PTHR10707:SF10">
    <property type="entry name" value="CYTOCHROME C OXIDASE SUBUNIT 4"/>
    <property type="match status" value="1"/>
</dbReference>
<dbReference type="Gene3D" id="1.10.442.10">
    <property type="entry name" value="Cytochrome c oxidase subunit IV"/>
    <property type="match status" value="2"/>
</dbReference>
<dbReference type="GO" id="GO:0016491">
    <property type="term" value="F:oxidoreductase activity"/>
    <property type="evidence" value="ECO:0007669"/>
    <property type="project" value="UniProtKB-KW"/>
</dbReference>
<dbReference type="EMBL" id="VDMD01000017">
    <property type="protein sequence ID" value="TRM61245.1"/>
    <property type="molecule type" value="Genomic_DNA"/>
</dbReference>
<dbReference type="Proteomes" id="UP000320762">
    <property type="component" value="Unassembled WGS sequence"/>
</dbReference>